<sequence length="98" mass="10829">MTAERKTRKVTITLPEEIAATLDLWRARGQISSVSAYVADSVKARMDRAELDRVEALAKVEEVIGGPPPLEMINRARAMQGLPPLSQKEFDERRPGAA</sequence>
<protein>
    <submittedName>
        <fullName evidence="1">Arc/MetJ-type ribon-helix-helix transcriptional regulator</fullName>
    </submittedName>
</protein>
<gene>
    <name evidence="1" type="ORF">BJ987_003661</name>
</gene>
<reference evidence="1 2" key="1">
    <citation type="submission" date="2021-03" db="EMBL/GenBank/DDBJ databases">
        <title>Sequencing the genomes of 1000 actinobacteria strains.</title>
        <authorList>
            <person name="Klenk H.-P."/>
        </authorList>
    </citation>
    <scope>NUCLEOTIDE SEQUENCE [LARGE SCALE GENOMIC DNA]</scope>
    <source>
        <strain evidence="1 2">DSM 45516</strain>
    </source>
</reference>
<dbReference type="EMBL" id="JAGGMR010000001">
    <property type="protein sequence ID" value="MBP2190760.1"/>
    <property type="molecule type" value="Genomic_DNA"/>
</dbReference>
<dbReference type="RefSeq" id="WP_209891344.1">
    <property type="nucleotide sequence ID" value="NZ_JAGGMR010000001.1"/>
</dbReference>
<evidence type="ECO:0000313" key="2">
    <source>
        <dbReference type="Proteomes" id="UP001519325"/>
    </source>
</evidence>
<organism evidence="1 2">
    <name type="scientific">Nocardia goodfellowii</name>
    <dbReference type="NCBI Taxonomy" id="882446"/>
    <lineage>
        <taxon>Bacteria</taxon>
        <taxon>Bacillati</taxon>
        <taxon>Actinomycetota</taxon>
        <taxon>Actinomycetes</taxon>
        <taxon>Mycobacteriales</taxon>
        <taxon>Nocardiaceae</taxon>
        <taxon>Nocardia</taxon>
    </lineage>
</organism>
<comment type="caution">
    <text evidence="1">The sequence shown here is derived from an EMBL/GenBank/DDBJ whole genome shotgun (WGS) entry which is preliminary data.</text>
</comment>
<keyword evidence="2" id="KW-1185">Reference proteome</keyword>
<accession>A0ABS4QHX3</accession>
<proteinExistence type="predicted"/>
<evidence type="ECO:0000313" key="1">
    <source>
        <dbReference type="EMBL" id="MBP2190760.1"/>
    </source>
</evidence>
<dbReference type="Proteomes" id="UP001519325">
    <property type="component" value="Unassembled WGS sequence"/>
</dbReference>
<name>A0ABS4QHX3_9NOCA</name>